<evidence type="ECO:0000256" key="1">
    <source>
        <dbReference type="ARBA" id="ARBA00022842"/>
    </source>
</evidence>
<proteinExistence type="predicted"/>
<sequence length="532" mass="55147">MIFGPNPSESAAGTILAHGLRVGAAWWPKGRLLSPADIDALHAAAIETVIVARLEAGDVAEDAAAAQLAARLAGDGCMVEPPVHGRCNIRAGADGLCLLDIDVLDAVNRLDPALTIATRAACAAVRAGEIVATVKVIPYAVPQTLVTAACAACHAPSVSVAAYRGQPAALVQTYLDDPNEKLFGKTERVLRQRLARLGSTMTILPTVPHTVDALAKALSEAPAGSLLLVQGASATIDPRDIIPEAIRRAGGHVERVGMPVDPGNLLCLGWLDGRAVIGLPGCARSPKRNGVDLVLERLLAGQPVGSGDIARMGVGGLLDDTAERGIPRARPPRLTIGAIVLAAGLSRRMGANKLLLDLGGAPVVRRTVEAALAAELPVLAMLGHESETVTAALEGLPIMQAHAACFADGMGATLAEAARAIPADWDGALVMLGDMPSIDPETIRGLIAAFDPERGRDIVYPLYEETRGHPVLWGRAHFAALAALSGDTGARGLLAANRLRTLAVPVDDPGVLADVDTPQAYAALQAMWPLRR</sequence>
<dbReference type="AlphaFoldDB" id="A0A4D7CBK3"/>
<dbReference type="EMBL" id="CP039704">
    <property type="protein sequence ID" value="QCI78722.1"/>
    <property type="molecule type" value="Genomic_DNA"/>
</dbReference>
<keyword evidence="1" id="KW-0460">Magnesium</keyword>
<dbReference type="InterPro" id="IPR025877">
    <property type="entry name" value="MobA-like_NTP_Trfase"/>
</dbReference>
<keyword evidence="4" id="KW-1185">Reference proteome</keyword>
<dbReference type="Proteomes" id="UP000298714">
    <property type="component" value="Chromosome"/>
</dbReference>
<dbReference type="PANTHER" id="PTHR43777">
    <property type="entry name" value="MOLYBDENUM COFACTOR CYTIDYLYLTRANSFERASE"/>
    <property type="match status" value="1"/>
</dbReference>
<dbReference type="InterPro" id="IPR029044">
    <property type="entry name" value="Nucleotide-diphossugar_trans"/>
</dbReference>
<dbReference type="Gene3D" id="3.90.550.10">
    <property type="entry name" value="Spore Coat Polysaccharide Biosynthesis Protein SpsA, Chain A"/>
    <property type="match status" value="1"/>
</dbReference>
<dbReference type="CDD" id="cd04182">
    <property type="entry name" value="GT_2_like_f"/>
    <property type="match status" value="1"/>
</dbReference>
<dbReference type="PIRSF" id="PIRSF036626">
    <property type="entry name" value="MPTBd_MobAlike"/>
    <property type="match status" value="1"/>
</dbReference>
<dbReference type="Pfam" id="PF12804">
    <property type="entry name" value="NTP_transf_3"/>
    <property type="match status" value="1"/>
</dbReference>
<dbReference type="RefSeq" id="WP_222873483.1">
    <property type="nucleotide sequence ID" value="NZ_CP039704.1"/>
</dbReference>
<keyword evidence="3" id="KW-0808">Transferase</keyword>
<dbReference type="SUPFAM" id="SSF53218">
    <property type="entry name" value="Molybdenum cofactor biosynthesis proteins"/>
    <property type="match status" value="1"/>
</dbReference>
<evidence type="ECO:0000313" key="4">
    <source>
        <dbReference type="Proteomes" id="UP000298714"/>
    </source>
</evidence>
<evidence type="ECO:0000313" key="3">
    <source>
        <dbReference type="EMBL" id="QCI78722.1"/>
    </source>
</evidence>
<organism evidence="3 4">
    <name type="scientific">Hankyongella ginsenosidimutans</name>
    <dbReference type="NCBI Taxonomy" id="1763828"/>
    <lineage>
        <taxon>Bacteria</taxon>
        <taxon>Pseudomonadati</taxon>
        <taxon>Pseudomonadota</taxon>
        <taxon>Alphaproteobacteria</taxon>
        <taxon>Sphingomonadales</taxon>
        <taxon>Sphingomonadaceae</taxon>
        <taxon>Hankyongella</taxon>
    </lineage>
</organism>
<reference evidence="4" key="1">
    <citation type="submission" date="2019-04" db="EMBL/GenBank/DDBJ databases">
        <title>Complete genome sequence of Sphingomonas sp. W1-2-3.</title>
        <authorList>
            <person name="Im W.T."/>
        </authorList>
    </citation>
    <scope>NUCLEOTIDE SEQUENCE [LARGE SCALE GENOMIC DNA]</scope>
    <source>
        <strain evidence="4">W1-2-3</strain>
    </source>
</reference>
<feature type="domain" description="MobA-like NTP transferase" evidence="2">
    <location>
        <begin position="338"/>
        <end position="497"/>
    </location>
</feature>
<dbReference type="GO" id="GO:0016779">
    <property type="term" value="F:nucleotidyltransferase activity"/>
    <property type="evidence" value="ECO:0007669"/>
    <property type="project" value="UniProtKB-ARBA"/>
</dbReference>
<dbReference type="KEGG" id="hgn:E6W36_01010"/>
<dbReference type="PANTHER" id="PTHR43777:SF1">
    <property type="entry name" value="MOLYBDENUM COFACTOR CYTIDYLYLTRANSFERASE"/>
    <property type="match status" value="1"/>
</dbReference>
<dbReference type="CDD" id="cd03522">
    <property type="entry name" value="MoeA_like"/>
    <property type="match status" value="1"/>
</dbReference>
<keyword evidence="3" id="KW-0418">Kinase</keyword>
<protein>
    <submittedName>
        <fullName evidence="3">4-diphosphocytidyl-2C-methyl-D-erythritol kinase</fullName>
    </submittedName>
</protein>
<accession>A0A4D7CBK3</accession>
<evidence type="ECO:0000259" key="2">
    <source>
        <dbReference type="Pfam" id="PF12804"/>
    </source>
</evidence>
<dbReference type="SUPFAM" id="SSF53448">
    <property type="entry name" value="Nucleotide-diphospho-sugar transferases"/>
    <property type="match status" value="1"/>
</dbReference>
<dbReference type="GO" id="GO:0016301">
    <property type="term" value="F:kinase activity"/>
    <property type="evidence" value="ECO:0007669"/>
    <property type="project" value="UniProtKB-KW"/>
</dbReference>
<dbReference type="Gene3D" id="3.40.980.10">
    <property type="entry name" value="MoaB/Mog-like domain"/>
    <property type="match status" value="1"/>
</dbReference>
<dbReference type="InterPro" id="IPR036425">
    <property type="entry name" value="MoaB/Mog-like_dom_sf"/>
</dbReference>
<name>A0A4D7CBK3_9SPHN</name>
<gene>
    <name evidence="3" type="ORF">E6W36_01010</name>
</gene>
<dbReference type="InterPro" id="IPR012184">
    <property type="entry name" value="Bifunc_Mopterin-bd"/>
</dbReference>